<dbReference type="PANTHER" id="PTHR46640:SF1">
    <property type="entry name" value="FUNGAL LIPASE-LIKE DOMAIN-CONTAINING PROTEIN-RELATED"/>
    <property type="match status" value="1"/>
</dbReference>
<dbReference type="GO" id="GO:0016787">
    <property type="term" value="F:hydrolase activity"/>
    <property type="evidence" value="ECO:0007669"/>
    <property type="project" value="UniProtKB-KW"/>
</dbReference>
<evidence type="ECO:0000256" key="1">
    <source>
        <dbReference type="ARBA" id="ARBA00022729"/>
    </source>
</evidence>
<name>A0A6A6ESK0_9PEZI</name>
<dbReference type="Pfam" id="PF03893">
    <property type="entry name" value="Lipase3_N"/>
    <property type="match status" value="1"/>
</dbReference>
<dbReference type="InterPro" id="IPR002921">
    <property type="entry name" value="Fungal_lipase-type"/>
</dbReference>
<feature type="domain" description="Fungal lipase-type" evidence="4">
    <location>
        <begin position="110"/>
        <end position="241"/>
    </location>
</feature>
<evidence type="ECO:0000313" key="7">
    <source>
        <dbReference type="Proteomes" id="UP000800200"/>
    </source>
</evidence>
<feature type="signal peptide" evidence="3">
    <location>
        <begin position="1"/>
        <end position="26"/>
    </location>
</feature>
<gene>
    <name evidence="6" type="ORF">K469DRAFT_240803</name>
</gene>
<dbReference type="SUPFAM" id="SSF53474">
    <property type="entry name" value="alpha/beta-Hydrolases"/>
    <property type="match status" value="1"/>
</dbReference>
<dbReference type="GO" id="GO:0016042">
    <property type="term" value="P:lipid catabolic process"/>
    <property type="evidence" value="ECO:0007669"/>
    <property type="project" value="InterPro"/>
</dbReference>
<accession>A0A6A6ESK0</accession>
<proteinExistence type="predicted"/>
<evidence type="ECO:0000313" key="6">
    <source>
        <dbReference type="EMBL" id="KAF2193698.1"/>
    </source>
</evidence>
<dbReference type="AlphaFoldDB" id="A0A6A6ESK0"/>
<evidence type="ECO:0000256" key="3">
    <source>
        <dbReference type="SAM" id="SignalP"/>
    </source>
</evidence>
<dbReference type="EMBL" id="ML994613">
    <property type="protein sequence ID" value="KAF2193698.1"/>
    <property type="molecule type" value="Genomic_DNA"/>
</dbReference>
<protein>
    <submittedName>
        <fullName evidence="6">Alpha/beta-hydrolase</fullName>
    </submittedName>
</protein>
<feature type="domain" description="Mono-/di-acylglycerol lipase N-terminal" evidence="5">
    <location>
        <begin position="26"/>
        <end position="81"/>
    </location>
</feature>
<dbReference type="InterPro" id="IPR029058">
    <property type="entry name" value="AB_hydrolase_fold"/>
</dbReference>
<organism evidence="6 7">
    <name type="scientific">Zopfia rhizophila CBS 207.26</name>
    <dbReference type="NCBI Taxonomy" id="1314779"/>
    <lineage>
        <taxon>Eukaryota</taxon>
        <taxon>Fungi</taxon>
        <taxon>Dikarya</taxon>
        <taxon>Ascomycota</taxon>
        <taxon>Pezizomycotina</taxon>
        <taxon>Dothideomycetes</taxon>
        <taxon>Dothideomycetes incertae sedis</taxon>
        <taxon>Zopfiaceae</taxon>
        <taxon>Zopfia</taxon>
    </lineage>
</organism>
<dbReference type="CDD" id="cd00519">
    <property type="entry name" value="Lipase_3"/>
    <property type="match status" value="1"/>
</dbReference>
<dbReference type="InterPro" id="IPR005592">
    <property type="entry name" value="Mono/diacylglycerol_lipase_N"/>
</dbReference>
<reference evidence="6" key="1">
    <citation type="journal article" date="2020" name="Stud. Mycol.">
        <title>101 Dothideomycetes genomes: a test case for predicting lifestyles and emergence of pathogens.</title>
        <authorList>
            <person name="Haridas S."/>
            <person name="Albert R."/>
            <person name="Binder M."/>
            <person name="Bloem J."/>
            <person name="Labutti K."/>
            <person name="Salamov A."/>
            <person name="Andreopoulos B."/>
            <person name="Baker S."/>
            <person name="Barry K."/>
            <person name="Bills G."/>
            <person name="Bluhm B."/>
            <person name="Cannon C."/>
            <person name="Castanera R."/>
            <person name="Culley D."/>
            <person name="Daum C."/>
            <person name="Ezra D."/>
            <person name="Gonzalez J."/>
            <person name="Henrissat B."/>
            <person name="Kuo A."/>
            <person name="Liang C."/>
            <person name="Lipzen A."/>
            <person name="Lutzoni F."/>
            <person name="Magnuson J."/>
            <person name="Mondo S."/>
            <person name="Nolan M."/>
            <person name="Ohm R."/>
            <person name="Pangilinan J."/>
            <person name="Park H.-J."/>
            <person name="Ramirez L."/>
            <person name="Alfaro M."/>
            <person name="Sun H."/>
            <person name="Tritt A."/>
            <person name="Yoshinaga Y."/>
            <person name="Zwiers L.-H."/>
            <person name="Turgeon B."/>
            <person name="Goodwin S."/>
            <person name="Spatafora J."/>
            <person name="Crous P."/>
            <person name="Grigoriev I."/>
        </authorList>
    </citation>
    <scope>NUCLEOTIDE SEQUENCE</scope>
    <source>
        <strain evidence="6">CBS 207.26</strain>
    </source>
</reference>
<sequence>MSSMSRYAIGVSLFALVLVWVTGVVAAPLEVERRAISTDVFSKLKFFSQYSAAAYCEGNNNSTGTKIVCPVGNCPDVQSANTNTVSEFENSLATDVTGFVATDSTNQLIVISFRGSQSLRNWITNLNFPVDETDICADCEASRGFWRSWKEAQGGVLTAVKTARAENPNFKLVSTGHSLGGALASLAAGVLRSQGVTVDLYTYGAPKIGQTNLVKYLSQTDRGSNFRVTHLDDPVPRLPPSLFGYRHISPEYYISSGNTAQPTANDVTRYEGVNNKQGNEKDTGFSVDAHVQYFGHISGCGGDDFEFKMKRDLEMTDIVKM</sequence>
<evidence type="ECO:0000259" key="4">
    <source>
        <dbReference type="Pfam" id="PF01764"/>
    </source>
</evidence>
<keyword evidence="1 3" id="KW-0732">Signal</keyword>
<feature type="chain" id="PRO_5025695442" evidence="3">
    <location>
        <begin position="27"/>
        <end position="321"/>
    </location>
</feature>
<evidence type="ECO:0000259" key="5">
    <source>
        <dbReference type="Pfam" id="PF03893"/>
    </source>
</evidence>
<keyword evidence="2 6" id="KW-0378">Hydrolase</keyword>
<evidence type="ECO:0000256" key="2">
    <source>
        <dbReference type="ARBA" id="ARBA00022801"/>
    </source>
</evidence>
<dbReference type="InterPro" id="IPR051299">
    <property type="entry name" value="AB_hydrolase_lip/est"/>
</dbReference>
<dbReference type="Gene3D" id="3.40.50.1820">
    <property type="entry name" value="alpha/beta hydrolase"/>
    <property type="match status" value="1"/>
</dbReference>
<keyword evidence="7" id="KW-1185">Reference proteome</keyword>
<dbReference type="PANTHER" id="PTHR46640">
    <property type="entry name" value="TRIACYLGLYCEROL LIPASE, PUTATIVE (AFU_ORTHOLOGUE AFUA_6G06510)-RELATED"/>
    <property type="match status" value="1"/>
</dbReference>
<dbReference type="Proteomes" id="UP000800200">
    <property type="component" value="Unassembled WGS sequence"/>
</dbReference>
<dbReference type="OrthoDB" id="426718at2759"/>
<dbReference type="Pfam" id="PF01764">
    <property type="entry name" value="Lipase_3"/>
    <property type="match status" value="1"/>
</dbReference>